<keyword evidence="2" id="KW-0472">Membrane</keyword>
<feature type="transmembrane region" description="Helical" evidence="2">
    <location>
        <begin position="137"/>
        <end position="166"/>
    </location>
</feature>
<evidence type="ECO:0000256" key="1">
    <source>
        <dbReference type="SAM" id="MobiDB-lite"/>
    </source>
</evidence>
<keyword evidence="4" id="KW-1185">Reference proteome</keyword>
<comment type="caution">
    <text evidence="3">The sequence shown here is derived from an EMBL/GenBank/DDBJ whole genome shotgun (WGS) entry which is preliminary data.</text>
</comment>
<organism evidence="3 4">
    <name type="scientific">Pleuronectes platessa</name>
    <name type="common">European plaice</name>
    <dbReference type="NCBI Taxonomy" id="8262"/>
    <lineage>
        <taxon>Eukaryota</taxon>
        <taxon>Metazoa</taxon>
        <taxon>Chordata</taxon>
        <taxon>Craniata</taxon>
        <taxon>Vertebrata</taxon>
        <taxon>Euteleostomi</taxon>
        <taxon>Actinopterygii</taxon>
        <taxon>Neopterygii</taxon>
        <taxon>Teleostei</taxon>
        <taxon>Neoteleostei</taxon>
        <taxon>Acanthomorphata</taxon>
        <taxon>Carangaria</taxon>
        <taxon>Pleuronectiformes</taxon>
        <taxon>Pleuronectoidei</taxon>
        <taxon>Pleuronectidae</taxon>
        <taxon>Pleuronectes</taxon>
    </lineage>
</organism>
<keyword evidence="2" id="KW-0812">Transmembrane</keyword>
<accession>A0A9N7TMM3</accession>
<feature type="compositionally biased region" description="Basic and acidic residues" evidence="1">
    <location>
        <begin position="65"/>
        <end position="93"/>
    </location>
</feature>
<evidence type="ECO:0000256" key="2">
    <source>
        <dbReference type="SAM" id="Phobius"/>
    </source>
</evidence>
<sequence length="200" mass="23095">MNTAPEGQNPSIRIVVSRRRELHPHPLQSVSELQIDSLIGADEASVFEWRRETHFKRLRSSQLSERQKQNNAAKHEMVDEFRTKENPSQGKEETDMFRVCDAASGYTESLKVPSLRLEQLLRRCTRIRKPISLQQHVVATGFLIASAPVIIIVDLNNILICIFTFLHDFRFSPVEKVQIRAPHVVHRGNSRLMFYQTHSD</sequence>
<gene>
    <name evidence="3" type="ORF">PLEPLA_LOCUS2957</name>
</gene>
<proteinExistence type="predicted"/>
<name>A0A9N7TMM3_PLEPL</name>
<feature type="region of interest" description="Disordered" evidence="1">
    <location>
        <begin position="60"/>
        <end position="93"/>
    </location>
</feature>
<dbReference type="EMBL" id="CADEAL010000146">
    <property type="protein sequence ID" value="CAB1415241.1"/>
    <property type="molecule type" value="Genomic_DNA"/>
</dbReference>
<protein>
    <submittedName>
        <fullName evidence="3">Uncharacterized protein</fullName>
    </submittedName>
</protein>
<keyword evidence="2" id="KW-1133">Transmembrane helix</keyword>
<dbReference type="AlphaFoldDB" id="A0A9N7TMM3"/>
<evidence type="ECO:0000313" key="4">
    <source>
        <dbReference type="Proteomes" id="UP001153269"/>
    </source>
</evidence>
<reference evidence="3" key="1">
    <citation type="submission" date="2020-03" db="EMBL/GenBank/DDBJ databases">
        <authorList>
            <person name="Weist P."/>
        </authorList>
    </citation>
    <scope>NUCLEOTIDE SEQUENCE</scope>
</reference>
<dbReference type="Proteomes" id="UP001153269">
    <property type="component" value="Unassembled WGS sequence"/>
</dbReference>
<evidence type="ECO:0000313" key="3">
    <source>
        <dbReference type="EMBL" id="CAB1415241.1"/>
    </source>
</evidence>